<dbReference type="Proteomes" id="UP000464495">
    <property type="component" value="Chromosome"/>
</dbReference>
<dbReference type="AlphaFoldDB" id="A0A6P1SZ61"/>
<dbReference type="InterPro" id="IPR036388">
    <property type="entry name" value="WH-like_DNA-bd_sf"/>
</dbReference>
<gene>
    <name evidence="1" type="ORF">GO499_04535</name>
</gene>
<proteinExistence type="predicted"/>
<sequence>MYIRREKGPVFVTMPDGTRMSRADLPDIGTTRWVARRKAAVVNAVNAGLIQEEEACDMYGLSAEELHSWRVALQTHGSRALKATSLQKYRQL</sequence>
<organism evidence="1 2">
    <name type="scientific">Algicella marina</name>
    <dbReference type="NCBI Taxonomy" id="2683284"/>
    <lineage>
        <taxon>Bacteria</taxon>
        <taxon>Pseudomonadati</taxon>
        <taxon>Pseudomonadota</taxon>
        <taxon>Alphaproteobacteria</taxon>
        <taxon>Rhodobacterales</taxon>
        <taxon>Paracoccaceae</taxon>
        <taxon>Algicella</taxon>
    </lineage>
</organism>
<dbReference type="Pfam" id="PF06627">
    <property type="entry name" value="DUF1153"/>
    <property type="match status" value="1"/>
</dbReference>
<evidence type="ECO:0000313" key="2">
    <source>
        <dbReference type="Proteomes" id="UP000464495"/>
    </source>
</evidence>
<keyword evidence="2" id="KW-1185">Reference proteome</keyword>
<evidence type="ECO:0000313" key="1">
    <source>
        <dbReference type="EMBL" id="QHQ34506.1"/>
    </source>
</evidence>
<dbReference type="Gene3D" id="1.10.10.10">
    <property type="entry name" value="Winged helix-like DNA-binding domain superfamily/Winged helix DNA-binding domain"/>
    <property type="match status" value="1"/>
</dbReference>
<name>A0A6P1SZ61_9RHOB</name>
<dbReference type="EMBL" id="CP046620">
    <property type="protein sequence ID" value="QHQ34506.1"/>
    <property type="molecule type" value="Genomic_DNA"/>
</dbReference>
<reference evidence="1 2" key="1">
    <citation type="submission" date="2019-12" db="EMBL/GenBank/DDBJ databases">
        <title>Complete genome sequence of Algicella marina strain 9Alg 56(T) isolated from the red alga Tichocarpus crinitus.</title>
        <authorList>
            <person name="Kim S.-G."/>
            <person name="Nedashkovskaya O.I."/>
        </authorList>
    </citation>
    <scope>NUCLEOTIDE SEQUENCE [LARGE SCALE GENOMIC DNA]</scope>
    <source>
        <strain evidence="1 2">9Alg 56</strain>
    </source>
</reference>
<accession>A0A6P1SZ61</accession>
<dbReference type="SUPFAM" id="SSF48295">
    <property type="entry name" value="TrpR-like"/>
    <property type="match status" value="1"/>
</dbReference>
<dbReference type="InterPro" id="IPR009534">
    <property type="entry name" value="DUF1153"/>
</dbReference>
<dbReference type="KEGG" id="amaq:GO499_04535"/>
<dbReference type="InterPro" id="IPR010921">
    <property type="entry name" value="Trp_repressor/repl_initiator"/>
</dbReference>
<dbReference type="RefSeq" id="WP_161861075.1">
    <property type="nucleotide sequence ID" value="NZ_CP046620.1"/>
</dbReference>
<protein>
    <submittedName>
        <fullName evidence="1">DUF1153 domain-containing protein</fullName>
    </submittedName>
</protein>
<dbReference type="GO" id="GO:0043565">
    <property type="term" value="F:sequence-specific DNA binding"/>
    <property type="evidence" value="ECO:0007669"/>
    <property type="project" value="InterPro"/>
</dbReference>